<dbReference type="PANTHER" id="PTHR36927">
    <property type="entry name" value="BLR4337 PROTEIN"/>
    <property type="match status" value="1"/>
</dbReference>
<evidence type="ECO:0000313" key="4">
    <source>
        <dbReference type="Proteomes" id="UP000308828"/>
    </source>
</evidence>
<evidence type="ECO:0000259" key="2">
    <source>
        <dbReference type="Pfam" id="PF01757"/>
    </source>
</evidence>
<dbReference type="EMBL" id="STGV01000004">
    <property type="protein sequence ID" value="THV22501.1"/>
    <property type="molecule type" value="Genomic_DNA"/>
</dbReference>
<dbReference type="Proteomes" id="UP000308828">
    <property type="component" value="Unassembled WGS sequence"/>
</dbReference>
<keyword evidence="1" id="KW-0812">Transmembrane</keyword>
<feature type="transmembrane region" description="Helical" evidence="1">
    <location>
        <begin position="261"/>
        <end position="283"/>
    </location>
</feature>
<feature type="transmembrane region" description="Helical" evidence="1">
    <location>
        <begin position="159"/>
        <end position="179"/>
    </location>
</feature>
<name>A0A4S8NZW8_9HYPH</name>
<feature type="transmembrane region" description="Helical" evidence="1">
    <location>
        <begin position="289"/>
        <end position="310"/>
    </location>
</feature>
<organism evidence="3 4">
    <name type="scientific">Peteryoungia ipomoeae</name>
    <dbReference type="NCBI Taxonomy" id="1210932"/>
    <lineage>
        <taxon>Bacteria</taxon>
        <taxon>Pseudomonadati</taxon>
        <taxon>Pseudomonadota</taxon>
        <taxon>Alphaproteobacteria</taxon>
        <taxon>Hyphomicrobiales</taxon>
        <taxon>Rhizobiaceae</taxon>
        <taxon>Peteryoungia</taxon>
    </lineage>
</organism>
<feature type="transmembrane region" description="Helical" evidence="1">
    <location>
        <begin position="32"/>
        <end position="50"/>
    </location>
</feature>
<protein>
    <submittedName>
        <fullName evidence="3">Glucan biosynthesis protein C</fullName>
    </submittedName>
</protein>
<dbReference type="AlphaFoldDB" id="A0A4S8NZW8"/>
<accession>A0A4S8NZW8</accession>
<dbReference type="OrthoDB" id="8288190at2"/>
<feature type="domain" description="Acyltransferase 3" evidence="2">
    <location>
        <begin position="28"/>
        <end position="373"/>
    </location>
</feature>
<sequence>MMKREPELRAGSFFMCEDGMADSVGRQHYWDALRAFLMLLGIPYHAAMVYDVRVIWDIQSPTGSPFLTLLAGALVTFRMPAFFIVAGFFAAMLLSRRPPAVWLRGRMIRLGLPFLTGLLLLAPLQVAVIDLADAVKGVTSMTDVVARTTRDITHPGAHWIMHLWFLPALMIYSSLLAAFWHPLHRWQHGLARLASASPWILVVGTLVLAALVVDLAVPLLAAMPGPLPDLLRHGVDPYLRYLPYFALGVVFFMHPTTKASLVWKGGLTLPLLASASSLAASMLRGRPELLLPHSVIDALAAVLMSLWLIGLAERYFTRANSRIDALVDASFTIYLFHHPLIFAFATAFLLVSWPPVIEFALIATASFVLSYAIHQVLRRLPLGLLFFNGVVPSTGKPGDRVAASADRSNGTLR</sequence>
<evidence type="ECO:0000313" key="3">
    <source>
        <dbReference type="EMBL" id="THV22501.1"/>
    </source>
</evidence>
<comment type="caution">
    <text evidence="3">The sequence shown here is derived from an EMBL/GenBank/DDBJ whole genome shotgun (WGS) entry which is preliminary data.</text>
</comment>
<feature type="transmembrane region" description="Helical" evidence="1">
    <location>
        <begin position="238"/>
        <end position="254"/>
    </location>
</feature>
<dbReference type="InterPro" id="IPR050623">
    <property type="entry name" value="Glucan_succinyl_AcylTrfase"/>
</dbReference>
<feature type="transmembrane region" description="Helical" evidence="1">
    <location>
        <begin position="359"/>
        <end position="377"/>
    </location>
</feature>
<reference evidence="3 4" key="1">
    <citation type="submission" date="2019-04" db="EMBL/GenBank/DDBJ databases">
        <title>Genome sequence of strain shin9-1.</title>
        <authorList>
            <person name="Gao J."/>
            <person name="Sun J."/>
        </authorList>
    </citation>
    <scope>NUCLEOTIDE SEQUENCE [LARGE SCALE GENOMIC DNA]</scope>
    <source>
        <strain evidence="4">shin9-1</strain>
    </source>
</reference>
<feature type="transmembrane region" description="Helical" evidence="1">
    <location>
        <begin position="70"/>
        <end position="95"/>
    </location>
</feature>
<feature type="transmembrane region" description="Helical" evidence="1">
    <location>
        <begin position="107"/>
        <end position="129"/>
    </location>
</feature>
<dbReference type="PANTHER" id="PTHR36927:SF1">
    <property type="entry name" value="MDO-LIKE PROTEIN"/>
    <property type="match status" value="1"/>
</dbReference>
<dbReference type="GO" id="GO:0016747">
    <property type="term" value="F:acyltransferase activity, transferring groups other than amino-acyl groups"/>
    <property type="evidence" value="ECO:0007669"/>
    <property type="project" value="InterPro"/>
</dbReference>
<evidence type="ECO:0000256" key="1">
    <source>
        <dbReference type="SAM" id="Phobius"/>
    </source>
</evidence>
<gene>
    <name evidence="3" type="ORF">FAA97_14610</name>
</gene>
<keyword evidence="1" id="KW-1133">Transmembrane helix</keyword>
<dbReference type="InterPro" id="IPR002656">
    <property type="entry name" value="Acyl_transf_3_dom"/>
</dbReference>
<dbReference type="Pfam" id="PF01757">
    <property type="entry name" value="Acyl_transf_3"/>
    <property type="match status" value="1"/>
</dbReference>
<feature type="transmembrane region" description="Helical" evidence="1">
    <location>
        <begin position="199"/>
        <end position="223"/>
    </location>
</feature>
<feature type="transmembrane region" description="Helical" evidence="1">
    <location>
        <begin position="331"/>
        <end position="353"/>
    </location>
</feature>
<keyword evidence="4" id="KW-1185">Reference proteome</keyword>
<keyword evidence="1" id="KW-0472">Membrane</keyword>
<proteinExistence type="predicted"/>